<evidence type="ECO:0000313" key="2">
    <source>
        <dbReference type="EMBL" id="KAF1748659.1"/>
    </source>
</evidence>
<dbReference type="GeneID" id="78777882"/>
<dbReference type="Proteomes" id="UP000483820">
    <property type="component" value="Chromosome X"/>
</dbReference>
<reference evidence="2 3" key="1">
    <citation type="submission" date="2019-12" db="EMBL/GenBank/DDBJ databases">
        <title>Chromosome-level assembly of the Caenorhabditis remanei genome.</title>
        <authorList>
            <person name="Teterina A.A."/>
            <person name="Willis J.H."/>
            <person name="Phillips P.C."/>
        </authorList>
    </citation>
    <scope>NUCLEOTIDE SEQUENCE [LARGE SCALE GENOMIC DNA]</scope>
    <source>
        <strain evidence="2 3">PX506</strain>
        <tissue evidence="2">Whole organism</tissue>
    </source>
</reference>
<comment type="caution">
    <text evidence="2">The sequence shown here is derived from an EMBL/GenBank/DDBJ whole genome shotgun (WGS) entry which is preliminary data.</text>
</comment>
<keyword evidence="1" id="KW-0812">Transmembrane</keyword>
<keyword evidence="1" id="KW-1133">Transmembrane helix</keyword>
<gene>
    <name evidence="2" type="ORF">GCK72_025126</name>
</gene>
<dbReference type="CTD" id="78777882"/>
<proteinExistence type="predicted"/>
<feature type="transmembrane region" description="Helical" evidence="1">
    <location>
        <begin position="56"/>
        <end position="78"/>
    </location>
</feature>
<sequence length="100" mass="11403">MDDNSAENSMNSSISYYENLTKFLQPNFIVMVPKGETSEHISQTWSMVNMITSNSVVIAALCIFVFLIMMSSCADVWLTPIAERVERFFKKPRKTENSIP</sequence>
<evidence type="ECO:0000313" key="3">
    <source>
        <dbReference type="Proteomes" id="UP000483820"/>
    </source>
</evidence>
<organism evidence="2 3">
    <name type="scientific">Caenorhabditis remanei</name>
    <name type="common">Caenorhabditis vulgaris</name>
    <dbReference type="NCBI Taxonomy" id="31234"/>
    <lineage>
        <taxon>Eukaryota</taxon>
        <taxon>Metazoa</taxon>
        <taxon>Ecdysozoa</taxon>
        <taxon>Nematoda</taxon>
        <taxon>Chromadorea</taxon>
        <taxon>Rhabditida</taxon>
        <taxon>Rhabditina</taxon>
        <taxon>Rhabditomorpha</taxon>
        <taxon>Rhabditoidea</taxon>
        <taxon>Rhabditidae</taxon>
        <taxon>Peloderinae</taxon>
        <taxon>Caenorhabditis</taxon>
    </lineage>
</organism>
<accession>A0A6A5G2A0</accession>
<protein>
    <submittedName>
        <fullName evidence="2">Uncharacterized protein</fullName>
    </submittedName>
</protein>
<dbReference type="AlphaFoldDB" id="A0A6A5G2A0"/>
<name>A0A6A5G2A0_CAERE</name>
<dbReference type="RefSeq" id="XP_053579773.1">
    <property type="nucleotide sequence ID" value="XM_053736207.1"/>
</dbReference>
<evidence type="ECO:0000256" key="1">
    <source>
        <dbReference type="SAM" id="Phobius"/>
    </source>
</evidence>
<dbReference type="EMBL" id="WUAV01000006">
    <property type="protein sequence ID" value="KAF1748659.1"/>
    <property type="molecule type" value="Genomic_DNA"/>
</dbReference>
<keyword evidence="1" id="KW-0472">Membrane</keyword>
<dbReference type="KEGG" id="crq:GCK72_025126"/>